<evidence type="ECO:0000256" key="9">
    <source>
        <dbReference type="ARBA" id="ARBA00022777"/>
    </source>
</evidence>
<evidence type="ECO:0000256" key="13">
    <source>
        <dbReference type="ARBA" id="ARBA00047436"/>
    </source>
</evidence>
<keyword evidence="10 17" id="KW-0067">ATP-binding</keyword>
<reference evidence="21 22" key="1">
    <citation type="journal article" date="2020" name="Mol. Biol. Evol.">
        <title>Interspecific Gene Flow and the Evolution of Specialization in Black and White Rhinoceros.</title>
        <authorList>
            <person name="Moodley Y."/>
            <person name="Westbury M.V."/>
            <person name="Russo I.M."/>
            <person name="Gopalakrishnan S."/>
            <person name="Rakotoarivelo A."/>
            <person name="Olsen R.A."/>
            <person name="Prost S."/>
            <person name="Tunstall T."/>
            <person name="Ryder O.A."/>
            <person name="Dalen L."/>
            <person name="Bruford M.W."/>
        </authorList>
    </citation>
    <scope>NUCLEOTIDE SEQUENCE [LARGE SCALE GENOMIC DNA]</scope>
    <source>
        <strain evidence="21">SBR-YM</strain>
        <tissue evidence="21">Skin</tissue>
    </source>
</reference>
<dbReference type="Gene3D" id="3.40.50.300">
    <property type="entry name" value="P-loop containing nucleotide triphosphate hydrolases"/>
    <property type="match status" value="1"/>
</dbReference>
<evidence type="ECO:0000256" key="5">
    <source>
        <dbReference type="ARBA" id="ARBA00022490"/>
    </source>
</evidence>
<dbReference type="Pfam" id="PF14681">
    <property type="entry name" value="UPRTase"/>
    <property type="match status" value="1"/>
</dbReference>
<dbReference type="EC" id="2.7.1.48" evidence="17"/>
<comment type="function">
    <text evidence="15">May contribute to UTP accumulation needed for blast transformation and proliferation.</text>
</comment>
<dbReference type="GO" id="GO:0004849">
    <property type="term" value="F:uridine kinase activity"/>
    <property type="evidence" value="ECO:0007669"/>
    <property type="project" value="UniProtKB-EC"/>
</dbReference>
<dbReference type="EMBL" id="JACDTQ010001641">
    <property type="protein sequence ID" value="KAF5921481.1"/>
    <property type="molecule type" value="Genomic_DNA"/>
</dbReference>
<comment type="subunit">
    <text evidence="16">Interacts with RNF19B.</text>
</comment>
<evidence type="ECO:0000256" key="14">
    <source>
        <dbReference type="ARBA" id="ARBA00048909"/>
    </source>
</evidence>
<organism evidence="21 22">
    <name type="scientific">Diceros bicornis minor</name>
    <name type="common">South-central black rhinoceros</name>
    <dbReference type="NCBI Taxonomy" id="77932"/>
    <lineage>
        <taxon>Eukaryota</taxon>
        <taxon>Metazoa</taxon>
        <taxon>Chordata</taxon>
        <taxon>Craniata</taxon>
        <taxon>Vertebrata</taxon>
        <taxon>Euteleostomi</taxon>
        <taxon>Mammalia</taxon>
        <taxon>Eutheria</taxon>
        <taxon>Laurasiatheria</taxon>
        <taxon>Perissodactyla</taxon>
        <taxon>Rhinocerotidae</taxon>
        <taxon>Diceros</taxon>
    </lineage>
</organism>
<evidence type="ECO:0000256" key="3">
    <source>
        <dbReference type="ARBA" id="ARBA00004690"/>
    </source>
</evidence>
<dbReference type="NCBIfam" id="TIGR00235">
    <property type="entry name" value="udk"/>
    <property type="match status" value="1"/>
</dbReference>
<comment type="pathway">
    <text evidence="3 17">Pyrimidine metabolism; UMP biosynthesis via salvage pathway; UMP from uridine: step 1/1.</text>
</comment>
<dbReference type="InterPro" id="IPR000764">
    <property type="entry name" value="Uridine_kinase-like"/>
</dbReference>
<dbReference type="InterPro" id="IPR027417">
    <property type="entry name" value="P-loop_NTPase"/>
</dbReference>
<keyword evidence="6" id="KW-0597">Phosphoprotein</keyword>
<sequence>MSSPPAYPGIRISGCWALGAEGRLLPPVGAGRSPRKRTTSQCKSEPPLLRTSKRTIYTAGRPPWYNEHGTQSKEAFAIGLGGGSASGKTTVARMIIEALDVPWVVLLSMDSFYKVLTKQQQEQAAHNNFNFDHPDAFDFDLIVSTLKKLKQGKSVKVPIYDFTTHSRKKDWKTLYGANVIIFEGIMAFADKTLLELLDMKIFVDTDSDIRLVRRLRRDISERGRDIEGVIKQYNKFVKPAFDQYIQPTMRVADIVVPRGKPAVPPVAWGSRGRTEPALPPSPEGAAHHLGERVGARLGPKAQLCPQGEASWGWGLRHLHEAALASAHQCHPLPRTLSVLKSTPQVRGMHTIIRDKETSRDEFIFYSKRLMRLLIEHALSFLPFQITGVSILRAGETMEPALRAVCKDVRIGTILIQTNQLTGEPELHYLRLPKDISDDHVILMDCTVSTGAAAMMAVRVLLDHDVPEDKIFLLSLLMAEMGVHSVAYAFPRVRIITTAVDKRVNDLFRIIPGI</sequence>
<dbReference type="FunFam" id="3.40.50.2020:FF:000010">
    <property type="entry name" value="Uridine-cytidine kinase"/>
    <property type="match status" value="1"/>
</dbReference>
<proteinExistence type="inferred from homology"/>
<dbReference type="UniPathway" id="UPA00579">
    <property type="reaction ID" value="UER00640"/>
</dbReference>
<dbReference type="SUPFAM" id="SSF53271">
    <property type="entry name" value="PRTase-like"/>
    <property type="match status" value="1"/>
</dbReference>
<gene>
    <name evidence="21" type="ORF">HPG69_008243</name>
</gene>
<evidence type="ECO:0000256" key="11">
    <source>
        <dbReference type="ARBA" id="ARBA00022843"/>
    </source>
</evidence>
<evidence type="ECO:0000259" key="20">
    <source>
        <dbReference type="Pfam" id="PF14681"/>
    </source>
</evidence>
<evidence type="ECO:0000256" key="4">
    <source>
        <dbReference type="ARBA" id="ARBA00005408"/>
    </source>
</evidence>
<comment type="similarity">
    <text evidence="4 17">Belongs to the uridine kinase family.</text>
</comment>
<evidence type="ECO:0000256" key="15">
    <source>
        <dbReference type="ARBA" id="ARBA00056790"/>
    </source>
</evidence>
<dbReference type="GO" id="GO:0005524">
    <property type="term" value="F:ATP binding"/>
    <property type="evidence" value="ECO:0007669"/>
    <property type="project" value="UniProtKB-KW"/>
</dbReference>
<evidence type="ECO:0000313" key="21">
    <source>
        <dbReference type="EMBL" id="KAF5921481.1"/>
    </source>
</evidence>
<dbReference type="CDD" id="cd06223">
    <property type="entry name" value="PRTases_typeI"/>
    <property type="match status" value="1"/>
</dbReference>
<dbReference type="Pfam" id="PF00485">
    <property type="entry name" value="PRK"/>
    <property type="match status" value="1"/>
</dbReference>
<dbReference type="PRINTS" id="PR00988">
    <property type="entry name" value="URIDINKINASE"/>
</dbReference>
<feature type="domain" description="Phosphoribulokinase/uridine kinase" evidence="19">
    <location>
        <begin position="78"/>
        <end position="259"/>
    </location>
</feature>
<feature type="domain" description="Phosphoribosyltransferase" evidence="20">
    <location>
        <begin position="384"/>
        <end position="513"/>
    </location>
</feature>
<dbReference type="InterPro" id="IPR029057">
    <property type="entry name" value="PRTase-like"/>
</dbReference>
<dbReference type="GO" id="GO:0005737">
    <property type="term" value="C:cytoplasm"/>
    <property type="evidence" value="ECO:0007669"/>
    <property type="project" value="UniProtKB-SubCell"/>
</dbReference>
<comment type="caution">
    <text evidence="21">The sequence shown here is derived from an EMBL/GenBank/DDBJ whole genome shotgun (WGS) entry which is preliminary data.</text>
</comment>
<comment type="pathway">
    <text evidence="17">Pyrimidine metabolism; CTP biosynthesis via salvage pathway; CTP from cytidine: step 1/3.</text>
</comment>
<evidence type="ECO:0000256" key="17">
    <source>
        <dbReference type="RuleBase" id="RU003825"/>
    </source>
</evidence>
<keyword evidence="7 17" id="KW-0808">Transferase</keyword>
<feature type="non-terminal residue" evidence="21">
    <location>
        <position position="513"/>
    </location>
</feature>
<keyword evidence="12" id="KW-0539">Nucleus</keyword>
<evidence type="ECO:0000256" key="7">
    <source>
        <dbReference type="ARBA" id="ARBA00022679"/>
    </source>
</evidence>
<accession>A0A7J7F0J2</accession>
<evidence type="ECO:0000313" key="22">
    <source>
        <dbReference type="Proteomes" id="UP000551758"/>
    </source>
</evidence>
<dbReference type="CDD" id="cd02023">
    <property type="entry name" value="UMPK"/>
    <property type="match status" value="1"/>
</dbReference>
<dbReference type="Gene3D" id="3.40.50.2020">
    <property type="match status" value="1"/>
</dbReference>
<comment type="catalytic activity">
    <reaction evidence="13 17">
        <text>cytidine + ATP = CMP + ADP + H(+)</text>
        <dbReference type="Rhea" id="RHEA:24674"/>
        <dbReference type="ChEBI" id="CHEBI:15378"/>
        <dbReference type="ChEBI" id="CHEBI:17562"/>
        <dbReference type="ChEBI" id="CHEBI:30616"/>
        <dbReference type="ChEBI" id="CHEBI:60377"/>
        <dbReference type="ChEBI" id="CHEBI:456216"/>
        <dbReference type="EC" id="2.7.1.48"/>
    </reaction>
</comment>
<comment type="catalytic activity">
    <reaction evidence="14 17">
        <text>uridine + ATP = UMP + ADP + H(+)</text>
        <dbReference type="Rhea" id="RHEA:16825"/>
        <dbReference type="ChEBI" id="CHEBI:15378"/>
        <dbReference type="ChEBI" id="CHEBI:16704"/>
        <dbReference type="ChEBI" id="CHEBI:30616"/>
        <dbReference type="ChEBI" id="CHEBI:57865"/>
        <dbReference type="ChEBI" id="CHEBI:456216"/>
        <dbReference type="EC" id="2.7.1.48"/>
    </reaction>
</comment>
<evidence type="ECO:0000256" key="6">
    <source>
        <dbReference type="ARBA" id="ARBA00022553"/>
    </source>
</evidence>
<dbReference type="PANTHER" id="PTHR10285">
    <property type="entry name" value="URIDINE KINASE"/>
    <property type="match status" value="1"/>
</dbReference>
<evidence type="ECO:0000256" key="16">
    <source>
        <dbReference type="ARBA" id="ARBA00065923"/>
    </source>
</evidence>
<evidence type="ECO:0000256" key="12">
    <source>
        <dbReference type="ARBA" id="ARBA00023242"/>
    </source>
</evidence>
<dbReference type="SUPFAM" id="SSF52540">
    <property type="entry name" value="P-loop containing nucleoside triphosphate hydrolases"/>
    <property type="match status" value="1"/>
</dbReference>
<evidence type="ECO:0000256" key="2">
    <source>
        <dbReference type="ARBA" id="ARBA00004496"/>
    </source>
</evidence>
<keyword evidence="11" id="KW-0832">Ubl conjugation</keyword>
<dbReference type="InterPro" id="IPR000836">
    <property type="entry name" value="PRTase_dom"/>
</dbReference>
<protein>
    <recommendedName>
        <fullName evidence="17">Uridine-cytidine kinase</fullName>
        <ecNumber evidence="17">2.7.1.48</ecNumber>
    </recommendedName>
</protein>
<evidence type="ECO:0000256" key="10">
    <source>
        <dbReference type="ARBA" id="ARBA00022840"/>
    </source>
</evidence>
<dbReference type="NCBIfam" id="NF004018">
    <property type="entry name" value="PRK05480.1"/>
    <property type="match status" value="1"/>
</dbReference>
<dbReference type="InterPro" id="IPR006083">
    <property type="entry name" value="PRK/URK"/>
</dbReference>
<evidence type="ECO:0000259" key="19">
    <source>
        <dbReference type="Pfam" id="PF00485"/>
    </source>
</evidence>
<feature type="region of interest" description="Disordered" evidence="18">
    <location>
        <begin position="266"/>
        <end position="287"/>
    </location>
</feature>
<name>A0A7J7F0J2_DICBM</name>
<keyword evidence="22" id="KW-1185">Reference proteome</keyword>
<keyword evidence="8 17" id="KW-0547">Nucleotide-binding</keyword>
<dbReference type="GO" id="GO:0044206">
    <property type="term" value="P:UMP salvage"/>
    <property type="evidence" value="ECO:0007669"/>
    <property type="project" value="UniProtKB-UniPathway"/>
</dbReference>
<keyword evidence="9 17" id="KW-0418">Kinase</keyword>
<dbReference type="GO" id="GO:0005634">
    <property type="term" value="C:nucleus"/>
    <property type="evidence" value="ECO:0007669"/>
    <property type="project" value="UniProtKB-SubCell"/>
</dbReference>
<dbReference type="FunFam" id="3.40.50.300:FF:000200">
    <property type="entry name" value="Uridine-cytidine kinase"/>
    <property type="match status" value="1"/>
</dbReference>
<keyword evidence="5" id="KW-0963">Cytoplasm</keyword>
<dbReference type="Proteomes" id="UP000551758">
    <property type="component" value="Unassembled WGS sequence"/>
</dbReference>
<dbReference type="GO" id="GO:0044211">
    <property type="term" value="P:CTP salvage"/>
    <property type="evidence" value="ECO:0007669"/>
    <property type="project" value="UniProtKB-UniPathway"/>
</dbReference>
<dbReference type="UniPathway" id="UPA00574">
    <property type="reaction ID" value="UER00637"/>
</dbReference>
<evidence type="ECO:0000256" key="18">
    <source>
        <dbReference type="SAM" id="MobiDB-lite"/>
    </source>
</evidence>
<dbReference type="AlphaFoldDB" id="A0A7J7F0J2"/>
<evidence type="ECO:0000256" key="8">
    <source>
        <dbReference type="ARBA" id="ARBA00022741"/>
    </source>
</evidence>
<evidence type="ECO:0000256" key="1">
    <source>
        <dbReference type="ARBA" id="ARBA00004123"/>
    </source>
</evidence>
<comment type="subcellular location">
    <subcellularLocation>
        <location evidence="2">Cytoplasm</location>
    </subcellularLocation>
    <subcellularLocation>
        <location evidence="1">Nucleus</location>
    </subcellularLocation>
</comment>